<dbReference type="Proteomes" id="UP000518300">
    <property type="component" value="Unassembled WGS sequence"/>
</dbReference>
<comment type="caution">
    <text evidence="2">The sequence shown here is derived from an EMBL/GenBank/DDBJ whole genome shotgun (WGS) entry which is preliminary data.</text>
</comment>
<dbReference type="SUPFAM" id="SSF56300">
    <property type="entry name" value="Metallo-dependent phosphatases"/>
    <property type="match status" value="1"/>
</dbReference>
<dbReference type="RefSeq" id="WP_169344890.1">
    <property type="nucleotide sequence ID" value="NZ_JABBJJ010000043.1"/>
</dbReference>
<dbReference type="Gene3D" id="3.60.21.70">
    <property type="entry name" value="PhoD-like phosphatase"/>
    <property type="match status" value="1"/>
</dbReference>
<reference evidence="2 3" key="1">
    <citation type="submission" date="2020-04" db="EMBL/GenBank/DDBJ databases">
        <title>Draft genome of Pyxidicoccus fallax type strain.</title>
        <authorList>
            <person name="Whitworth D.E."/>
        </authorList>
    </citation>
    <scope>NUCLEOTIDE SEQUENCE [LARGE SCALE GENOMIC DNA]</scope>
    <source>
        <strain evidence="2 3">DSM 14698</strain>
    </source>
</reference>
<dbReference type="PANTHER" id="PTHR43606:SF2">
    <property type="entry name" value="ALKALINE PHOSPHATASE FAMILY PROTEIN (AFU_ORTHOLOGUE AFUA_5G03860)"/>
    <property type="match status" value="1"/>
</dbReference>
<sequence>MRVLVPSPGRPHCALMEMELPVMDRAVAAGRVSPRGVRLWMRSPGGGVHRLELWLDAAPSEGVAFAFDMGDRSQADHTFSFAYPDDIPGARPLEPVTRYGFRIRRADGVLVGEGRFETLPARRAQMPRRFCIGVASCHQPFDQDGRMHEMGIRMLRVARVAWERCDVKQVLWTGDQLYADFPESQSLFDPEYFKQVGPPGRASLLECTHDEARAVYHARYRRNWGHPDWLALQARFPGYPILDDHEVADNYGSLPEHHHAKWRHLRDAAEAAYRDYQHSRVEPMRPGDDGPYDYSFEYGAAAGYVLDVRSERRSADGDHARVFAPHQLEHFATWLNANADAPVLFIVVSVPPFFMPGWLSRLARYVPGSFREDAHDRWVHPQYRADRCRLLELIKHHQLRHPRQRVVLVGGDVHVGYAARCDWRTDPPTSLYQFVSSSITHKLSSLDWHLARHLPRTHFVMSDLDGRSARIHLLGGNLARVFEQPVGGLNVGAIEVEIDGDEARLNFKLYGEDEDTPDEPKLLFESGFQ</sequence>
<proteinExistence type="predicted"/>
<evidence type="ECO:0000313" key="3">
    <source>
        <dbReference type="Proteomes" id="UP000518300"/>
    </source>
</evidence>
<gene>
    <name evidence="2" type="ORF">HG543_12165</name>
</gene>
<name>A0A848L9B0_9BACT</name>
<dbReference type="CDD" id="cd07389">
    <property type="entry name" value="MPP_PhoD"/>
    <property type="match status" value="1"/>
</dbReference>
<evidence type="ECO:0000313" key="2">
    <source>
        <dbReference type="EMBL" id="NMO15600.1"/>
    </source>
</evidence>
<dbReference type="InterPro" id="IPR052900">
    <property type="entry name" value="Phospholipid_Metab_Enz"/>
</dbReference>
<organism evidence="2 3">
    <name type="scientific">Pyxidicoccus fallax</name>
    <dbReference type="NCBI Taxonomy" id="394095"/>
    <lineage>
        <taxon>Bacteria</taxon>
        <taxon>Pseudomonadati</taxon>
        <taxon>Myxococcota</taxon>
        <taxon>Myxococcia</taxon>
        <taxon>Myxococcales</taxon>
        <taxon>Cystobacterineae</taxon>
        <taxon>Myxococcaceae</taxon>
        <taxon>Pyxidicoccus</taxon>
    </lineage>
</organism>
<dbReference type="Pfam" id="PF09423">
    <property type="entry name" value="PhoD"/>
    <property type="match status" value="1"/>
</dbReference>
<dbReference type="PANTHER" id="PTHR43606">
    <property type="entry name" value="PHOSPHATASE, PUTATIVE (AFU_ORTHOLOGUE AFUA_6G08710)-RELATED"/>
    <property type="match status" value="1"/>
</dbReference>
<dbReference type="EMBL" id="JABBJJ010000043">
    <property type="protein sequence ID" value="NMO15600.1"/>
    <property type="molecule type" value="Genomic_DNA"/>
</dbReference>
<accession>A0A848L9B0</accession>
<feature type="domain" description="PhoD-like phosphatase metallophosphatase" evidence="1">
    <location>
        <begin position="160"/>
        <end position="442"/>
    </location>
</feature>
<protein>
    <submittedName>
        <fullName evidence="2">Alkaline phosphatase family protein</fullName>
    </submittedName>
</protein>
<evidence type="ECO:0000259" key="1">
    <source>
        <dbReference type="Pfam" id="PF09423"/>
    </source>
</evidence>
<dbReference type="InterPro" id="IPR038607">
    <property type="entry name" value="PhoD-like_sf"/>
</dbReference>
<dbReference type="AlphaFoldDB" id="A0A848L9B0"/>
<keyword evidence="3" id="KW-1185">Reference proteome</keyword>
<dbReference type="InterPro" id="IPR018946">
    <property type="entry name" value="PhoD-like_MPP"/>
</dbReference>
<dbReference type="InterPro" id="IPR029052">
    <property type="entry name" value="Metallo-depent_PP-like"/>
</dbReference>